<keyword evidence="4" id="KW-1185">Reference proteome</keyword>
<feature type="compositionally biased region" description="Polar residues" evidence="1">
    <location>
        <begin position="202"/>
        <end position="215"/>
    </location>
</feature>
<accession>A0A3B0K3L9</accession>
<evidence type="ECO:0000313" key="4">
    <source>
        <dbReference type="Proteomes" id="UP000268350"/>
    </source>
</evidence>
<organism evidence="3 4">
    <name type="scientific">Drosophila guanche</name>
    <name type="common">Fruit fly</name>
    <dbReference type="NCBI Taxonomy" id="7266"/>
    <lineage>
        <taxon>Eukaryota</taxon>
        <taxon>Metazoa</taxon>
        <taxon>Ecdysozoa</taxon>
        <taxon>Arthropoda</taxon>
        <taxon>Hexapoda</taxon>
        <taxon>Insecta</taxon>
        <taxon>Pterygota</taxon>
        <taxon>Neoptera</taxon>
        <taxon>Endopterygota</taxon>
        <taxon>Diptera</taxon>
        <taxon>Brachycera</taxon>
        <taxon>Muscomorpha</taxon>
        <taxon>Ephydroidea</taxon>
        <taxon>Drosophilidae</taxon>
        <taxon>Drosophila</taxon>
        <taxon>Sophophora</taxon>
    </lineage>
</organism>
<feature type="compositionally biased region" description="Basic and acidic residues" evidence="1">
    <location>
        <begin position="169"/>
        <end position="186"/>
    </location>
</feature>
<dbReference type="AlphaFoldDB" id="A0A3B0K3L9"/>
<dbReference type="OrthoDB" id="8063088at2759"/>
<proteinExistence type="predicted"/>
<dbReference type="Proteomes" id="UP000268350">
    <property type="component" value="Unassembled WGS sequence"/>
</dbReference>
<evidence type="ECO:0000256" key="1">
    <source>
        <dbReference type="SAM" id="MobiDB-lite"/>
    </source>
</evidence>
<keyword evidence="2" id="KW-0812">Transmembrane</keyword>
<keyword evidence="2" id="KW-1133">Transmembrane helix</keyword>
<keyword evidence="2" id="KW-0472">Membrane</keyword>
<evidence type="ECO:0000313" key="3">
    <source>
        <dbReference type="EMBL" id="SPP78018.1"/>
    </source>
</evidence>
<feature type="region of interest" description="Disordered" evidence="1">
    <location>
        <begin position="169"/>
        <end position="247"/>
    </location>
</feature>
<evidence type="ECO:0000256" key="2">
    <source>
        <dbReference type="SAM" id="Phobius"/>
    </source>
</evidence>
<protein>
    <submittedName>
        <fullName evidence="3">Uncharacterized protein</fullName>
    </submittedName>
</protein>
<sequence length="247" mass="27150">MHFSCSTTFSQIFDGWMAGWLAGWLGPELGQVVLPGCKRVSVEFGVSAATHTATTELMMLMMLMTNTQLKLSVAIVVGLCLCLGQLQAAAILCGTEVKSLEDSATTTPKPHSEVTKFVHSVQCTLEKAKPWIENIEKEAKLLEEKARDVTRSLLQRITLFVNVLTLPKPEKPLRPEESEESDKPEQPEQPEISQKNKDTEKQSSTTEGITSSNEEATTTAATTPANIEWLADEANEVDNELPHGMNH</sequence>
<gene>
    <name evidence="3" type="ORF">DGUA_6G010593</name>
</gene>
<feature type="compositionally biased region" description="Acidic residues" evidence="1">
    <location>
        <begin position="230"/>
        <end position="239"/>
    </location>
</feature>
<feature type="transmembrane region" description="Helical" evidence="2">
    <location>
        <begin position="71"/>
        <end position="92"/>
    </location>
</feature>
<reference evidence="4" key="1">
    <citation type="submission" date="2018-01" db="EMBL/GenBank/DDBJ databases">
        <authorList>
            <person name="Alioto T."/>
            <person name="Alioto T."/>
        </authorList>
    </citation>
    <scope>NUCLEOTIDE SEQUENCE [LARGE SCALE GENOMIC DNA]</scope>
</reference>
<name>A0A3B0K3L9_DROGU</name>
<dbReference type="OMA" id="NIEWLGD"/>
<dbReference type="EMBL" id="OUUW01000003">
    <property type="protein sequence ID" value="SPP78018.1"/>
    <property type="molecule type" value="Genomic_DNA"/>
</dbReference>